<comment type="caution">
    <text evidence="1">The sequence shown here is derived from an EMBL/GenBank/DDBJ whole genome shotgun (WGS) entry which is preliminary data.</text>
</comment>
<reference evidence="2" key="1">
    <citation type="journal article" date="2019" name="Int. J. Syst. Evol. Microbiol.">
        <title>The Global Catalogue of Microorganisms (GCM) 10K type strain sequencing project: providing services to taxonomists for standard genome sequencing and annotation.</title>
        <authorList>
            <consortium name="The Broad Institute Genomics Platform"/>
            <consortium name="The Broad Institute Genome Sequencing Center for Infectious Disease"/>
            <person name="Wu L."/>
            <person name="Ma J."/>
        </authorList>
    </citation>
    <scope>NUCLEOTIDE SEQUENCE [LARGE SCALE GENOMIC DNA]</scope>
    <source>
        <strain evidence="2">CCUG 60524</strain>
    </source>
</reference>
<dbReference type="EMBL" id="JBHTJT010000002">
    <property type="protein sequence ID" value="MFD0978191.1"/>
    <property type="molecule type" value="Genomic_DNA"/>
</dbReference>
<organism evidence="1 2">
    <name type="scientific">Tropicimonas aquimaris</name>
    <dbReference type="NCBI Taxonomy" id="914152"/>
    <lineage>
        <taxon>Bacteria</taxon>
        <taxon>Pseudomonadati</taxon>
        <taxon>Pseudomonadota</taxon>
        <taxon>Alphaproteobacteria</taxon>
        <taxon>Rhodobacterales</taxon>
        <taxon>Roseobacteraceae</taxon>
        <taxon>Tropicimonas</taxon>
    </lineage>
</organism>
<dbReference type="Proteomes" id="UP001597108">
    <property type="component" value="Unassembled WGS sequence"/>
</dbReference>
<evidence type="ECO:0000313" key="2">
    <source>
        <dbReference type="Proteomes" id="UP001597108"/>
    </source>
</evidence>
<keyword evidence="2" id="KW-1185">Reference proteome</keyword>
<proteinExistence type="predicted"/>
<protein>
    <recommendedName>
        <fullName evidence="3">Response regulatory domain-containing protein</fullName>
    </recommendedName>
</protein>
<accession>A0ABW3IJB8</accession>
<dbReference type="RefSeq" id="WP_386071924.1">
    <property type="nucleotide sequence ID" value="NZ_JBHTJT010000002.1"/>
</dbReference>
<sequence length="119" mass="12803">MQLILLERDIVIAEDIAEIVRGVFELPQVMIVASVEAACAALEAADSAWDAVMLHGTSEEIGNDRLRSLLTGRGLPAIVTGAGDRVDLPPGWTRLPIPFTTEDLATLLQRILPHRPIAG</sequence>
<evidence type="ECO:0000313" key="1">
    <source>
        <dbReference type="EMBL" id="MFD0978191.1"/>
    </source>
</evidence>
<name>A0ABW3IJB8_9RHOB</name>
<evidence type="ECO:0008006" key="3">
    <source>
        <dbReference type="Google" id="ProtNLM"/>
    </source>
</evidence>
<gene>
    <name evidence="1" type="ORF">ACFQ2S_00850</name>
</gene>